<dbReference type="WBParaSite" id="SSLN_0002026601-mRNA-1">
    <property type="protein sequence ID" value="SSLN_0002026601-mRNA-1"/>
    <property type="gene ID" value="SSLN_0002026601"/>
</dbReference>
<proteinExistence type="predicted"/>
<organism evidence="2">
    <name type="scientific">Schistocephalus solidus</name>
    <name type="common">Tapeworm</name>
    <dbReference type="NCBI Taxonomy" id="70667"/>
    <lineage>
        <taxon>Eukaryota</taxon>
        <taxon>Metazoa</taxon>
        <taxon>Spiralia</taxon>
        <taxon>Lophotrochozoa</taxon>
        <taxon>Platyhelminthes</taxon>
        <taxon>Cestoda</taxon>
        <taxon>Eucestoda</taxon>
        <taxon>Diphyllobothriidea</taxon>
        <taxon>Diphyllobothriidae</taxon>
        <taxon>Schistocephalus</taxon>
    </lineage>
</organism>
<dbReference type="AlphaFoldDB" id="A0A183TST7"/>
<evidence type="ECO:0000313" key="2">
    <source>
        <dbReference type="WBParaSite" id="SSLN_0002026601-mRNA-1"/>
    </source>
</evidence>
<evidence type="ECO:0000256" key="1">
    <source>
        <dbReference type="SAM" id="MobiDB-lite"/>
    </source>
</evidence>
<sequence>LVGHLRTQCTNNPTIPNSALNSANPPSDAHTLTPGINSITPTIIETTSQYSSPVTSTTTAAAAAATNTSDGDSPLNCPNSDRTFTSRIVLVSHFRIHRTETGELVPGAPSHSRDLSLHCPQGPHGFTHHMNLFGQMRIHENLR</sequence>
<reference evidence="2" key="1">
    <citation type="submission" date="2016-06" db="UniProtKB">
        <authorList>
            <consortium name="WormBaseParasite"/>
        </authorList>
    </citation>
    <scope>IDENTIFICATION</scope>
</reference>
<protein>
    <submittedName>
        <fullName evidence="2">C2H2-type domain-containing protein</fullName>
    </submittedName>
</protein>
<feature type="region of interest" description="Disordered" evidence="1">
    <location>
        <begin position="1"/>
        <end position="28"/>
    </location>
</feature>
<feature type="compositionally biased region" description="Polar residues" evidence="1">
    <location>
        <begin position="7"/>
        <end position="25"/>
    </location>
</feature>
<accession>A0A183TST7</accession>
<dbReference type="Gene3D" id="3.30.160.60">
    <property type="entry name" value="Classic Zinc Finger"/>
    <property type="match status" value="1"/>
</dbReference>
<name>A0A183TST7_SCHSO</name>